<organism evidence="3 4">
    <name type="scientific">Saccharococcus caldoxylosilyticus</name>
    <dbReference type="NCBI Taxonomy" id="81408"/>
    <lineage>
        <taxon>Bacteria</taxon>
        <taxon>Bacillati</taxon>
        <taxon>Bacillota</taxon>
        <taxon>Bacilli</taxon>
        <taxon>Bacillales</taxon>
        <taxon>Anoxybacillaceae</taxon>
        <taxon>Saccharococcus</taxon>
    </lineage>
</organism>
<evidence type="ECO:0000259" key="2">
    <source>
        <dbReference type="PROSITE" id="PS50943"/>
    </source>
</evidence>
<dbReference type="CDD" id="cd00093">
    <property type="entry name" value="HTH_XRE"/>
    <property type="match status" value="1"/>
</dbReference>
<dbReference type="InterPro" id="IPR001387">
    <property type="entry name" value="Cro/C1-type_HTH"/>
</dbReference>
<dbReference type="GO" id="GO:0005829">
    <property type="term" value="C:cytosol"/>
    <property type="evidence" value="ECO:0007669"/>
    <property type="project" value="TreeGrafter"/>
</dbReference>
<dbReference type="GO" id="GO:0003677">
    <property type="term" value="F:DNA binding"/>
    <property type="evidence" value="ECO:0007669"/>
    <property type="project" value="UniProtKB-KW"/>
</dbReference>
<dbReference type="SMART" id="SM00530">
    <property type="entry name" value="HTH_XRE"/>
    <property type="match status" value="1"/>
</dbReference>
<dbReference type="PANTHER" id="PTHR46797:SF1">
    <property type="entry name" value="METHYLPHOSPHONATE SYNTHASE"/>
    <property type="match status" value="1"/>
</dbReference>
<dbReference type="STRING" id="81408.B4119_1948"/>
<dbReference type="Pfam" id="PF01381">
    <property type="entry name" value="HTH_3"/>
    <property type="match status" value="1"/>
</dbReference>
<dbReference type="SUPFAM" id="SSF47413">
    <property type="entry name" value="lambda repressor-like DNA-binding domains"/>
    <property type="match status" value="1"/>
</dbReference>
<dbReference type="Gene3D" id="1.10.260.40">
    <property type="entry name" value="lambda repressor-like DNA-binding domains"/>
    <property type="match status" value="1"/>
</dbReference>
<gene>
    <name evidence="3" type="ORF">B4119_1948</name>
</gene>
<dbReference type="InterPro" id="IPR050807">
    <property type="entry name" value="TransReg_Diox_bact_type"/>
</dbReference>
<feature type="domain" description="HTH cro/C1-type" evidence="2">
    <location>
        <begin position="11"/>
        <end position="65"/>
    </location>
</feature>
<evidence type="ECO:0000313" key="3">
    <source>
        <dbReference type="EMBL" id="KYD12794.1"/>
    </source>
</evidence>
<dbReference type="Proteomes" id="UP000075455">
    <property type="component" value="Unassembled WGS sequence"/>
</dbReference>
<dbReference type="EMBL" id="LQYS01000058">
    <property type="protein sequence ID" value="KYD12794.1"/>
    <property type="molecule type" value="Genomic_DNA"/>
</dbReference>
<evidence type="ECO:0000256" key="1">
    <source>
        <dbReference type="ARBA" id="ARBA00023125"/>
    </source>
</evidence>
<dbReference type="PROSITE" id="PS50943">
    <property type="entry name" value="HTH_CROC1"/>
    <property type="match status" value="1"/>
</dbReference>
<comment type="caution">
    <text evidence="3">The sequence shown here is derived from an EMBL/GenBank/DDBJ whole genome shotgun (WGS) entry which is preliminary data.</text>
</comment>
<reference evidence="3 4" key="1">
    <citation type="submission" date="2016-01" db="EMBL/GenBank/DDBJ databases">
        <title>Draft Genome Sequences of Seven Thermophilic Sporeformers Isolated from Foods.</title>
        <authorList>
            <person name="Berendsen E.M."/>
            <person name="Wells-Bennik M.H."/>
            <person name="Krawcyk A.O."/>
            <person name="De Jong A."/>
            <person name="Holsappel S."/>
            <person name="Eijlander R.T."/>
            <person name="Kuipers O.P."/>
        </authorList>
    </citation>
    <scope>NUCLEOTIDE SEQUENCE [LARGE SCALE GENOMIC DNA]</scope>
    <source>
        <strain evidence="3 4">B4119</strain>
    </source>
</reference>
<dbReference type="InterPro" id="IPR010982">
    <property type="entry name" value="Lambda_DNA-bd_dom_sf"/>
</dbReference>
<protein>
    <recommendedName>
        <fullName evidence="2">HTH cro/C1-type domain-containing protein</fullName>
    </recommendedName>
</protein>
<sequence length="108" mass="12515">MDINKKVGECIREVRKKYNLSMMQLADELGISQPRLSRIENGDQEIPVSLIQKFCERFDIPLSSFFRSLEKDEKAGDSLINEQLEQVLASLNDEQKKALYVFITSFQK</sequence>
<dbReference type="GO" id="GO:0003700">
    <property type="term" value="F:DNA-binding transcription factor activity"/>
    <property type="evidence" value="ECO:0007669"/>
    <property type="project" value="TreeGrafter"/>
</dbReference>
<dbReference type="RefSeq" id="WP_061579619.1">
    <property type="nucleotide sequence ID" value="NZ_LQYS01000058.1"/>
</dbReference>
<proteinExistence type="predicted"/>
<dbReference type="PANTHER" id="PTHR46797">
    <property type="entry name" value="HTH-TYPE TRANSCRIPTIONAL REGULATOR"/>
    <property type="match status" value="1"/>
</dbReference>
<evidence type="ECO:0000313" key="4">
    <source>
        <dbReference type="Proteomes" id="UP000075455"/>
    </source>
</evidence>
<dbReference type="AlphaFoldDB" id="A0A150LKL1"/>
<name>A0A150LKL1_9BACL</name>
<dbReference type="PATRIC" id="fig|81408.3.peg.3947"/>
<accession>A0A150LKL1</accession>
<keyword evidence="1" id="KW-0238">DNA-binding</keyword>